<feature type="compositionally biased region" description="Polar residues" evidence="16">
    <location>
        <begin position="481"/>
        <end position="491"/>
    </location>
</feature>
<dbReference type="PROSITE" id="PS52016">
    <property type="entry name" value="TONB_DEPENDENT_REC_3"/>
    <property type="match status" value="1"/>
</dbReference>
<dbReference type="PANTHER" id="PTHR32552:SF89">
    <property type="entry name" value="CATECHOLATE SIDEROPHORE RECEPTOR FIU"/>
    <property type="match status" value="1"/>
</dbReference>
<feature type="domain" description="TonB-dependent receptor plug" evidence="19">
    <location>
        <begin position="58"/>
        <end position="155"/>
    </location>
</feature>
<evidence type="ECO:0000259" key="18">
    <source>
        <dbReference type="Pfam" id="PF00593"/>
    </source>
</evidence>
<evidence type="ECO:0000256" key="15">
    <source>
        <dbReference type="RuleBase" id="RU003357"/>
    </source>
</evidence>
<dbReference type="Gene3D" id="2.40.170.20">
    <property type="entry name" value="TonB-dependent receptor, beta-barrel domain"/>
    <property type="match status" value="1"/>
</dbReference>
<dbReference type="PANTHER" id="PTHR32552">
    <property type="entry name" value="FERRICHROME IRON RECEPTOR-RELATED"/>
    <property type="match status" value="1"/>
</dbReference>
<dbReference type="InterPro" id="IPR010105">
    <property type="entry name" value="TonB_sidphr_rcpt"/>
</dbReference>
<dbReference type="Pfam" id="PF07715">
    <property type="entry name" value="Plug"/>
    <property type="match status" value="1"/>
</dbReference>
<sequence>MSSLLPPMSAALLLAVPGAAMAQSQTSGAAKAHEVDEVEVIGRRAGEPTGPQFTAALLDTPKSVTVISRELIEQRGAASLSDVLRTTPGISLGSGEGGTPVGDRPFIRGYEASTDIFIDGVRDLGRFAHEAFNIEQVEIIKGPGSAYSGRGSTGGSINMVSKRPRAENFISGSVGAGTDQYLRSTLDLNRMITDKVAVRLNLMSHQADTPGRDHVDADRYGLAPSIAYRLSDSTSIHLGYYMLRAKDVPDLGHPFALGANAEPAKVRRDNFYGVVGRDARRNNADIGTLTLEHEFSNGFQFTNVTRLAESTSQYIMSRPTIHAASGMVNRDVRTGNRRSETWANQSALRGGFNLAGTRNQFVAGLDFSEEKLLTGATPASALFAVGRTSLANPNANDPVYRGPTLKDFSDRYDALSNRTRTQAAYIFNTTDFNDKWSLNLGLRYDDYDVTDGVVSNRSKFWNYQAGLVYKPRENGSIYLSYGTSSNPSGETAGQSGGADGSAGGGLGGSRPNLDPEENRSFELGTKWDVFNNRLSLTAAIFETEKTNQRATDPVTGEVALIGNNRTRGFELGFSGNVTDAWAVYGGYTYLDPEMLDDGAGTNDGKRLKFIAQNSFSVWSTYTIRKFTVGGGATYMSDRWMNDANTLGVPSYWRYDLMGSYAIDENVNVRVNIQNLTDETIYEGSHVGLFANVGAGRSGFVTLNFNF</sequence>
<comment type="caution">
    <text evidence="20">The sequence shown here is derived from an EMBL/GenBank/DDBJ whole genome shotgun (WGS) entry which is preliminary data.</text>
</comment>
<comment type="subcellular location">
    <subcellularLocation>
        <location evidence="1 14">Cell outer membrane</location>
        <topology evidence="1 14">Multi-pass membrane protein</topology>
    </subcellularLocation>
</comment>
<evidence type="ECO:0000256" key="7">
    <source>
        <dbReference type="ARBA" id="ARBA00022729"/>
    </source>
</evidence>
<dbReference type="Gene3D" id="2.170.130.10">
    <property type="entry name" value="TonB-dependent receptor, plug domain"/>
    <property type="match status" value="1"/>
</dbReference>
<evidence type="ECO:0000256" key="17">
    <source>
        <dbReference type="SAM" id="SignalP"/>
    </source>
</evidence>
<gene>
    <name evidence="20" type="ORF">ABIE19_001180</name>
</gene>
<dbReference type="InterPro" id="IPR036942">
    <property type="entry name" value="Beta-barrel_TonB_sf"/>
</dbReference>
<keyword evidence="12 20" id="KW-0675">Receptor</keyword>
<keyword evidence="21" id="KW-1185">Reference proteome</keyword>
<dbReference type="InterPro" id="IPR012910">
    <property type="entry name" value="Plug_dom"/>
</dbReference>
<evidence type="ECO:0000256" key="12">
    <source>
        <dbReference type="ARBA" id="ARBA00023170"/>
    </source>
</evidence>
<evidence type="ECO:0000256" key="8">
    <source>
        <dbReference type="ARBA" id="ARBA00023004"/>
    </source>
</evidence>
<comment type="similarity">
    <text evidence="2 14 15">Belongs to the TonB-dependent receptor family.</text>
</comment>
<evidence type="ECO:0000256" key="13">
    <source>
        <dbReference type="ARBA" id="ARBA00023237"/>
    </source>
</evidence>
<organism evidence="20 21">
    <name type="scientific">Brevundimonas faecalis</name>
    <dbReference type="NCBI Taxonomy" id="947378"/>
    <lineage>
        <taxon>Bacteria</taxon>
        <taxon>Pseudomonadati</taxon>
        <taxon>Pseudomonadota</taxon>
        <taxon>Alphaproteobacteria</taxon>
        <taxon>Caulobacterales</taxon>
        <taxon>Caulobacteraceae</taxon>
        <taxon>Brevundimonas</taxon>
    </lineage>
</organism>
<reference evidence="20 21" key="1">
    <citation type="submission" date="2024-06" db="EMBL/GenBank/DDBJ databases">
        <title>Sorghum-associated microbial communities from plants grown in Nebraska, USA.</title>
        <authorList>
            <person name="Schachtman D."/>
        </authorList>
    </citation>
    <scope>NUCLEOTIDE SEQUENCE [LARGE SCALE GENOMIC DNA]</scope>
    <source>
        <strain evidence="20 21">2814</strain>
    </source>
</reference>
<evidence type="ECO:0000256" key="6">
    <source>
        <dbReference type="ARBA" id="ARBA00022692"/>
    </source>
</evidence>
<evidence type="ECO:0000256" key="4">
    <source>
        <dbReference type="ARBA" id="ARBA00022452"/>
    </source>
</evidence>
<evidence type="ECO:0000256" key="3">
    <source>
        <dbReference type="ARBA" id="ARBA00022448"/>
    </source>
</evidence>
<dbReference type="CDD" id="cd01347">
    <property type="entry name" value="ligand_gated_channel"/>
    <property type="match status" value="1"/>
</dbReference>
<keyword evidence="9" id="KW-0406">Ion transport</keyword>
<feature type="region of interest" description="Disordered" evidence="16">
    <location>
        <begin position="481"/>
        <end position="518"/>
    </location>
</feature>
<keyword evidence="13 14" id="KW-0998">Cell outer membrane</keyword>
<evidence type="ECO:0000256" key="9">
    <source>
        <dbReference type="ARBA" id="ARBA00023065"/>
    </source>
</evidence>
<evidence type="ECO:0000256" key="16">
    <source>
        <dbReference type="SAM" id="MobiDB-lite"/>
    </source>
</evidence>
<evidence type="ECO:0000256" key="14">
    <source>
        <dbReference type="PROSITE-ProRule" id="PRU01360"/>
    </source>
</evidence>
<accession>A0ABV2R9L5</accession>
<keyword evidence="6 14" id="KW-0812">Transmembrane</keyword>
<dbReference type="InterPro" id="IPR039426">
    <property type="entry name" value="TonB-dep_rcpt-like"/>
</dbReference>
<keyword evidence="3 14" id="KW-0813">Transport</keyword>
<keyword evidence="11 14" id="KW-0472">Membrane</keyword>
<keyword evidence="10 15" id="KW-0798">TonB box</keyword>
<dbReference type="RefSeq" id="WP_354088198.1">
    <property type="nucleotide sequence ID" value="NZ_JBEPTF010000001.1"/>
</dbReference>
<dbReference type="EMBL" id="JBEPTF010000001">
    <property type="protein sequence ID" value="MET4683271.1"/>
    <property type="molecule type" value="Genomic_DNA"/>
</dbReference>
<name>A0ABV2R9L5_9CAUL</name>
<keyword evidence="5" id="KW-0410">Iron transport</keyword>
<feature type="chain" id="PRO_5046711053" evidence="17">
    <location>
        <begin position="23"/>
        <end position="706"/>
    </location>
</feature>
<evidence type="ECO:0000256" key="11">
    <source>
        <dbReference type="ARBA" id="ARBA00023136"/>
    </source>
</evidence>
<evidence type="ECO:0000256" key="1">
    <source>
        <dbReference type="ARBA" id="ARBA00004571"/>
    </source>
</evidence>
<evidence type="ECO:0000259" key="19">
    <source>
        <dbReference type="Pfam" id="PF07715"/>
    </source>
</evidence>
<evidence type="ECO:0000256" key="2">
    <source>
        <dbReference type="ARBA" id="ARBA00009810"/>
    </source>
</evidence>
<dbReference type="Proteomes" id="UP001549313">
    <property type="component" value="Unassembled WGS sequence"/>
</dbReference>
<keyword evidence="7 17" id="KW-0732">Signal</keyword>
<dbReference type="Pfam" id="PF00593">
    <property type="entry name" value="TonB_dep_Rec_b-barrel"/>
    <property type="match status" value="1"/>
</dbReference>
<evidence type="ECO:0000256" key="10">
    <source>
        <dbReference type="ARBA" id="ARBA00023077"/>
    </source>
</evidence>
<evidence type="ECO:0000313" key="21">
    <source>
        <dbReference type="Proteomes" id="UP001549313"/>
    </source>
</evidence>
<evidence type="ECO:0000256" key="5">
    <source>
        <dbReference type="ARBA" id="ARBA00022496"/>
    </source>
</evidence>
<keyword evidence="8" id="KW-0408">Iron</keyword>
<dbReference type="NCBIfam" id="TIGR01783">
    <property type="entry name" value="TonB-siderophor"/>
    <property type="match status" value="1"/>
</dbReference>
<dbReference type="InterPro" id="IPR000531">
    <property type="entry name" value="Beta-barrel_TonB"/>
</dbReference>
<protein>
    <submittedName>
        <fullName evidence="20">Catecholate siderophore receptor</fullName>
    </submittedName>
</protein>
<dbReference type="SUPFAM" id="SSF56935">
    <property type="entry name" value="Porins"/>
    <property type="match status" value="1"/>
</dbReference>
<feature type="signal peptide" evidence="17">
    <location>
        <begin position="1"/>
        <end position="22"/>
    </location>
</feature>
<proteinExistence type="inferred from homology"/>
<evidence type="ECO:0000313" key="20">
    <source>
        <dbReference type="EMBL" id="MET4683271.1"/>
    </source>
</evidence>
<keyword evidence="4 14" id="KW-1134">Transmembrane beta strand</keyword>
<feature type="compositionally biased region" description="Gly residues" evidence="16">
    <location>
        <begin position="494"/>
        <end position="508"/>
    </location>
</feature>
<dbReference type="InterPro" id="IPR037066">
    <property type="entry name" value="Plug_dom_sf"/>
</dbReference>
<feature type="domain" description="TonB-dependent receptor-like beta-barrel" evidence="18">
    <location>
        <begin position="231"/>
        <end position="675"/>
    </location>
</feature>